<reference evidence="1" key="1">
    <citation type="submission" date="2021-03" db="EMBL/GenBank/DDBJ databases">
        <authorList>
            <consortium name="DOE Joint Genome Institute"/>
            <person name="Ahrendt S."/>
            <person name="Looney B.P."/>
            <person name="Miyauchi S."/>
            <person name="Morin E."/>
            <person name="Drula E."/>
            <person name="Courty P.E."/>
            <person name="Chicoki N."/>
            <person name="Fauchery L."/>
            <person name="Kohler A."/>
            <person name="Kuo A."/>
            <person name="Labutti K."/>
            <person name="Pangilinan J."/>
            <person name="Lipzen A."/>
            <person name="Riley R."/>
            <person name="Andreopoulos W."/>
            <person name="He G."/>
            <person name="Johnson J."/>
            <person name="Barry K.W."/>
            <person name="Grigoriev I.V."/>
            <person name="Nagy L."/>
            <person name="Hibbett D."/>
            <person name="Henrissat B."/>
            <person name="Matheny P.B."/>
            <person name="Labbe J."/>
            <person name="Martin F."/>
        </authorList>
    </citation>
    <scope>NUCLEOTIDE SEQUENCE</scope>
    <source>
        <strain evidence="1">HHB10654</strain>
    </source>
</reference>
<accession>A0ACB8TED8</accession>
<evidence type="ECO:0000313" key="1">
    <source>
        <dbReference type="EMBL" id="KAI0066771.1"/>
    </source>
</evidence>
<comment type="caution">
    <text evidence="1">The sequence shown here is derived from an EMBL/GenBank/DDBJ whole genome shotgun (WGS) entry which is preliminary data.</text>
</comment>
<sequence length="101" mass="10892">MPLAIYVPCHKFLKSSRKAVNTSARPKRVLVPSFALLVTLALAVDSVLHLLITFTLSRIPKLVVLPAPLSIFLKEPGFLVIGIEALANVVVVFVFASIEAA</sequence>
<evidence type="ECO:0000313" key="2">
    <source>
        <dbReference type="Proteomes" id="UP000814140"/>
    </source>
</evidence>
<name>A0ACB8TED8_9AGAM</name>
<organism evidence="1 2">
    <name type="scientific">Artomyces pyxidatus</name>
    <dbReference type="NCBI Taxonomy" id="48021"/>
    <lineage>
        <taxon>Eukaryota</taxon>
        <taxon>Fungi</taxon>
        <taxon>Dikarya</taxon>
        <taxon>Basidiomycota</taxon>
        <taxon>Agaricomycotina</taxon>
        <taxon>Agaricomycetes</taxon>
        <taxon>Russulales</taxon>
        <taxon>Auriscalpiaceae</taxon>
        <taxon>Artomyces</taxon>
    </lineage>
</organism>
<dbReference type="EMBL" id="MU277192">
    <property type="protein sequence ID" value="KAI0066771.1"/>
    <property type="molecule type" value="Genomic_DNA"/>
</dbReference>
<keyword evidence="2" id="KW-1185">Reference proteome</keyword>
<dbReference type="Proteomes" id="UP000814140">
    <property type="component" value="Unassembled WGS sequence"/>
</dbReference>
<protein>
    <submittedName>
        <fullName evidence="1">Uncharacterized protein</fullName>
    </submittedName>
</protein>
<reference evidence="1" key="2">
    <citation type="journal article" date="2022" name="New Phytol.">
        <title>Evolutionary transition to the ectomycorrhizal habit in the genomes of a hyperdiverse lineage of mushroom-forming fungi.</title>
        <authorList>
            <person name="Looney B."/>
            <person name="Miyauchi S."/>
            <person name="Morin E."/>
            <person name="Drula E."/>
            <person name="Courty P.E."/>
            <person name="Kohler A."/>
            <person name="Kuo A."/>
            <person name="LaButti K."/>
            <person name="Pangilinan J."/>
            <person name="Lipzen A."/>
            <person name="Riley R."/>
            <person name="Andreopoulos W."/>
            <person name="He G."/>
            <person name="Johnson J."/>
            <person name="Nolan M."/>
            <person name="Tritt A."/>
            <person name="Barry K.W."/>
            <person name="Grigoriev I.V."/>
            <person name="Nagy L.G."/>
            <person name="Hibbett D."/>
            <person name="Henrissat B."/>
            <person name="Matheny P.B."/>
            <person name="Labbe J."/>
            <person name="Martin F.M."/>
        </authorList>
    </citation>
    <scope>NUCLEOTIDE SEQUENCE</scope>
    <source>
        <strain evidence="1">HHB10654</strain>
    </source>
</reference>
<proteinExistence type="predicted"/>
<gene>
    <name evidence="1" type="ORF">BV25DRAFT_1820835</name>
</gene>